<dbReference type="EMBL" id="CM027680">
    <property type="protein sequence ID" value="KAG0546859.1"/>
    <property type="molecule type" value="Genomic_DNA"/>
</dbReference>
<evidence type="ECO:0000259" key="6">
    <source>
        <dbReference type="PROSITE" id="PS50600"/>
    </source>
</evidence>
<feature type="compositionally biased region" description="Polar residues" evidence="5">
    <location>
        <begin position="1"/>
        <end position="10"/>
    </location>
</feature>
<dbReference type="SUPFAM" id="SSF54001">
    <property type="entry name" value="Cysteine proteinases"/>
    <property type="match status" value="1"/>
</dbReference>
<keyword evidence="3" id="KW-0378">Hydrolase</keyword>
<protein>
    <recommendedName>
        <fullName evidence="6">Ubiquitin-like protease family profile domain-containing protein</fullName>
    </recommendedName>
</protein>
<dbReference type="GO" id="GO:0006508">
    <property type="term" value="P:proteolysis"/>
    <property type="evidence" value="ECO:0007669"/>
    <property type="project" value="UniProtKB-KW"/>
</dbReference>
<dbReference type="InterPro" id="IPR003653">
    <property type="entry name" value="Peptidase_C48_C"/>
</dbReference>
<keyword evidence="4" id="KW-0788">Thiol protease</keyword>
<evidence type="ECO:0000313" key="8">
    <source>
        <dbReference type="Proteomes" id="UP000807115"/>
    </source>
</evidence>
<evidence type="ECO:0000256" key="4">
    <source>
        <dbReference type="ARBA" id="ARBA00022807"/>
    </source>
</evidence>
<feature type="compositionally biased region" description="Basic and acidic residues" evidence="5">
    <location>
        <begin position="22"/>
        <end position="33"/>
    </location>
</feature>
<evidence type="ECO:0000256" key="1">
    <source>
        <dbReference type="ARBA" id="ARBA00005234"/>
    </source>
</evidence>
<name>A0A921RWB5_SORBI</name>
<feature type="region of interest" description="Disordered" evidence="5">
    <location>
        <begin position="1"/>
        <end position="69"/>
    </location>
</feature>
<dbReference type="Pfam" id="PF02902">
    <property type="entry name" value="Peptidase_C48"/>
    <property type="match status" value="1"/>
</dbReference>
<dbReference type="PANTHER" id="PTHR12606">
    <property type="entry name" value="SENTRIN/SUMO-SPECIFIC PROTEASE"/>
    <property type="match status" value="1"/>
</dbReference>
<dbReference type="GO" id="GO:0008234">
    <property type="term" value="F:cysteine-type peptidase activity"/>
    <property type="evidence" value="ECO:0007669"/>
    <property type="project" value="UniProtKB-KW"/>
</dbReference>
<dbReference type="AlphaFoldDB" id="A0A921RWB5"/>
<dbReference type="InterPro" id="IPR038765">
    <property type="entry name" value="Papain-like_cys_pep_sf"/>
</dbReference>
<reference evidence="7" key="1">
    <citation type="journal article" date="2019" name="BMC Genomics">
        <title>A new reference genome for Sorghum bicolor reveals high levels of sequence similarity between sweet and grain genotypes: implications for the genetics of sugar metabolism.</title>
        <authorList>
            <person name="Cooper E.A."/>
            <person name="Brenton Z.W."/>
            <person name="Flinn B.S."/>
            <person name="Jenkins J."/>
            <person name="Shu S."/>
            <person name="Flowers D."/>
            <person name="Luo F."/>
            <person name="Wang Y."/>
            <person name="Xia P."/>
            <person name="Barry K."/>
            <person name="Daum C."/>
            <person name="Lipzen A."/>
            <person name="Yoshinaga Y."/>
            <person name="Schmutz J."/>
            <person name="Saski C."/>
            <person name="Vermerris W."/>
            <person name="Kresovich S."/>
        </authorList>
    </citation>
    <scope>NUCLEOTIDE SEQUENCE</scope>
</reference>
<keyword evidence="2" id="KW-0645">Protease</keyword>
<proteinExistence type="inferred from homology"/>
<evidence type="ECO:0000256" key="3">
    <source>
        <dbReference type="ARBA" id="ARBA00022801"/>
    </source>
</evidence>
<dbReference type="PANTHER" id="PTHR12606:SF113">
    <property type="entry name" value="UBIQUITIN-LIKE PROTEASE FAMILY PROFILE DOMAIN-CONTAINING PROTEIN"/>
    <property type="match status" value="1"/>
</dbReference>
<organism evidence="7 8">
    <name type="scientific">Sorghum bicolor</name>
    <name type="common">Sorghum</name>
    <name type="synonym">Sorghum vulgare</name>
    <dbReference type="NCBI Taxonomy" id="4558"/>
    <lineage>
        <taxon>Eukaryota</taxon>
        <taxon>Viridiplantae</taxon>
        <taxon>Streptophyta</taxon>
        <taxon>Embryophyta</taxon>
        <taxon>Tracheophyta</taxon>
        <taxon>Spermatophyta</taxon>
        <taxon>Magnoliopsida</taxon>
        <taxon>Liliopsida</taxon>
        <taxon>Poales</taxon>
        <taxon>Poaceae</taxon>
        <taxon>PACMAD clade</taxon>
        <taxon>Panicoideae</taxon>
        <taxon>Andropogonodae</taxon>
        <taxon>Andropogoneae</taxon>
        <taxon>Sorghinae</taxon>
        <taxon>Sorghum</taxon>
    </lineage>
</organism>
<accession>A0A921RWB5</accession>
<reference evidence="7" key="2">
    <citation type="submission" date="2020-10" db="EMBL/GenBank/DDBJ databases">
        <authorList>
            <person name="Cooper E.A."/>
            <person name="Brenton Z.W."/>
            <person name="Flinn B.S."/>
            <person name="Jenkins J."/>
            <person name="Shu S."/>
            <person name="Flowers D."/>
            <person name="Luo F."/>
            <person name="Wang Y."/>
            <person name="Xia P."/>
            <person name="Barry K."/>
            <person name="Daum C."/>
            <person name="Lipzen A."/>
            <person name="Yoshinaga Y."/>
            <person name="Schmutz J."/>
            <person name="Saski C."/>
            <person name="Vermerris W."/>
            <person name="Kresovich S."/>
        </authorList>
    </citation>
    <scope>NUCLEOTIDE SEQUENCE</scope>
</reference>
<feature type="region of interest" description="Disordered" evidence="5">
    <location>
        <begin position="491"/>
        <end position="519"/>
    </location>
</feature>
<feature type="compositionally biased region" description="Basic and acidic residues" evidence="5">
    <location>
        <begin position="47"/>
        <end position="69"/>
    </location>
</feature>
<comment type="similarity">
    <text evidence="1">Belongs to the peptidase C48 family.</text>
</comment>
<sequence length="519" mass="60252">MDHNVGSSNDENSDVRHLKKAKMSEEKLSDEKTMASPTRETLSSDSKLIDKQVREEKLPLDDEQQPKEQNDVVDTYDYLPQDYTLTNMDLCAQILIETSSKDDLLVKIDEISVKQHQLLCLLDQGKWLDDDMISAYICCIRDQVHLQNMDNAKIYFQNPFITGLFKRDGNIGVHEDSTFITEIVRKYLEHEMIFLPINIKDNHWYLAVLNARKSEIQVLDSLCWKFNRADLTIMLQGLQYHLDILESQQNLIKHVWKDLHVTKWKVREKLQEPIQKDSSSCGLFLLKFMEYWTGDTLSHPITQESINLFRYKLAGILSCWKSNTAPLLTNLQENLDNKSNPDDVIILESANVEKNSKAMCPLSIENKYYSLMSILSKMGIRELVGGLCDYIKSINCPQTLEKVWVQNCKPYSISLTLKKLQEILNHDMPMDIDTFNLVVPKHMLDDIQMVKNQRGMISKHYLDLQFWAKFQPKFWSIKTFVWRRAARTRSVSRRRPPTTASELARRRTGGSSPPTPARS</sequence>
<feature type="compositionally biased region" description="Polar residues" evidence="5">
    <location>
        <begin position="35"/>
        <end position="46"/>
    </location>
</feature>
<comment type="caution">
    <text evidence="7">The sequence shown here is derived from an EMBL/GenBank/DDBJ whole genome shotgun (WGS) entry which is preliminary data.</text>
</comment>
<dbReference type="PROSITE" id="PS50600">
    <property type="entry name" value="ULP_PROTEASE"/>
    <property type="match status" value="1"/>
</dbReference>
<feature type="domain" description="Ubiquitin-like protease family profile" evidence="6">
    <location>
        <begin position="111"/>
        <end position="292"/>
    </location>
</feature>
<dbReference type="Proteomes" id="UP000807115">
    <property type="component" value="Chromosome 1"/>
</dbReference>
<gene>
    <name evidence="7" type="ORF">BDA96_01G030100</name>
</gene>
<evidence type="ECO:0000256" key="2">
    <source>
        <dbReference type="ARBA" id="ARBA00022670"/>
    </source>
</evidence>
<evidence type="ECO:0000313" key="7">
    <source>
        <dbReference type="EMBL" id="KAG0546859.1"/>
    </source>
</evidence>
<evidence type="ECO:0000256" key="5">
    <source>
        <dbReference type="SAM" id="MobiDB-lite"/>
    </source>
</evidence>
<dbReference type="Gene3D" id="3.40.395.10">
    <property type="entry name" value="Adenoviral Proteinase, Chain A"/>
    <property type="match status" value="1"/>
</dbReference>